<evidence type="ECO:0000256" key="1">
    <source>
        <dbReference type="SAM" id="Coils"/>
    </source>
</evidence>
<evidence type="ECO:0000256" key="2">
    <source>
        <dbReference type="SAM" id="MobiDB-lite"/>
    </source>
</evidence>
<name>A0ABP0RLK5_9DINO</name>
<dbReference type="Proteomes" id="UP001642464">
    <property type="component" value="Unassembled WGS sequence"/>
</dbReference>
<comment type="caution">
    <text evidence="3">The sequence shown here is derived from an EMBL/GenBank/DDBJ whole genome shotgun (WGS) entry which is preliminary data.</text>
</comment>
<keyword evidence="4" id="KW-1185">Reference proteome</keyword>
<feature type="region of interest" description="Disordered" evidence="2">
    <location>
        <begin position="702"/>
        <end position="750"/>
    </location>
</feature>
<accession>A0ABP0RLK5</accession>
<proteinExistence type="predicted"/>
<organism evidence="3 4">
    <name type="scientific">Durusdinium trenchii</name>
    <dbReference type="NCBI Taxonomy" id="1381693"/>
    <lineage>
        <taxon>Eukaryota</taxon>
        <taxon>Sar</taxon>
        <taxon>Alveolata</taxon>
        <taxon>Dinophyceae</taxon>
        <taxon>Suessiales</taxon>
        <taxon>Symbiodiniaceae</taxon>
        <taxon>Durusdinium</taxon>
    </lineage>
</organism>
<protein>
    <submittedName>
        <fullName evidence="3">Uncharacterized protein</fullName>
    </submittedName>
</protein>
<gene>
    <name evidence="3" type="ORF">SCF082_LOCUS47459</name>
</gene>
<keyword evidence="1" id="KW-0175">Coiled coil</keyword>
<feature type="compositionally biased region" description="Low complexity" evidence="2">
    <location>
        <begin position="736"/>
        <end position="750"/>
    </location>
</feature>
<reference evidence="3 4" key="1">
    <citation type="submission" date="2024-02" db="EMBL/GenBank/DDBJ databases">
        <authorList>
            <person name="Chen Y."/>
            <person name="Shah S."/>
            <person name="Dougan E. K."/>
            <person name="Thang M."/>
            <person name="Chan C."/>
        </authorList>
    </citation>
    <scope>NUCLEOTIDE SEQUENCE [LARGE SCALE GENOMIC DNA]</scope>
</reference>
<sequence>MADQSLLIETLQAVHQHTEGVLDLLMKACNKMSLSELSTECVHQSAALKDTKKLFQTLRDAAKSSAPDQVLAEMKSYAKQQAIAESQSLETRLQSTSARTEADLKEKLKNLETRVLELDSGVETSPRKVDGQGIRKVMNRISDFEAQVAAQMQAHNQDIEKKLSFLNSRRTGDEPCEGASWSQELDAVKYDVGELKDLLSGAKSDTAHVKRIVLACERDMEDFTAAMDAVNIDLDEMRARVDSTHSIITSRQRVEATVTAEISTMRLDMGDMQEALKAHDAWMEDVSQSLQEVHERCEALNMEITQVNHGFQAKLDAKTDITSWNDMNDDVDASIRTVRDMASSLRFEVDSRRRRVDEELLRIRSEVSSLDEKINSKTTEISRDAGKASRQLEERLQARQEQCSALEATLLRHAETHQALEGQMVQQKEQLESRITGVDACMKKQGDELHKNTQDRLDLLEQQQTKVTKDTQKHLNAMDLRLAALQGATGECKRDIGKLRDEVNSLTVKSAAHDVDIARNSDELRKLERQRVEGDQRQKQEFDSIYDELDQKVSEKNFQRLEDDTSKLTRGVVKLCQVVGVFPGARMNDGTEEELDVDVEMLNWEDCAQHLTHRVEKTWRQLHSQKYRSIMELLGKKADHSVLRLLQISQQHIESQLDRVRQERELMKEVLERRAAPMQMTLPIKDPNTGMPMQGFPGWPGFGGLPVGFGPPSENSDTVKPPAKRVAPSRPPGAPSPKAAAATTPRDGPP</sequence>
<feature type="coiled-coil region" evidence="1">
    <location>
        <begin position="79"/>
        <end position="121"/>
    </location>
</feature>
<dbReference type="EMBL" id="CAXAMM010041840">
    <property type="protein sequence ID" value="CAK9101487.1"/>
    <property type="molecule type" value="Genomic_DNA"/>
</dbReference>
<evidence type="ECO:0000313" key="3">
    <source>
        <dbReference type="EMBL" id="CAK9101487.1"/>
    </source>
</evidence>
<evidence type="ECO:0000313" key="4">
    <source>
        <dbReference type="Proteomes" id="UP001642464"/>
    </source>
</evidence>